<keyword evidence="6 7" id="KW-0472">Membrane</keyword>
<keyword evidence="3" id="KW-0813">Transport</keyword>
<comment type="caution">
    <text evidence="9">The sequence shown here is derived from an EMBL/GenBank/DDBJ whole genome shotgun (WGS) entry which is preliminary data.</text>
</comment>
<evidence type="ECO:0000256" key="6">
    <source>
        <dbReference type="ARBA" id="ARBA00023136"/>
    </source>
</evidence>
<name>A0A265E5F7_9STAP</name>
<dbReference type="GO" id="GO:0006882">
    <property type="term" value="P:intracellular zinc ion homeostasis"/>
    <property type="evidence" value="ECO:0007669"/>
    <property type="project" value="TreeGrafter"/>
</dbReference>
<dbReference type="SUPFAM" id="SSF161111">
    <property type="entry name" value="Cation efflux protein transmembrane domain-like"/>
    <property type="match status" value="1"/>
</dbReference>
<feature type="transmembrane region" description="Helical" evidence="7">
    <location>
        <begin position="81"/>
        <end position="103"/>
    </location>
</feature>
<dbReference type="InterPro" id="IPR058533">
    <property type="entry name" value="Cation_efflux_TM"/>
</dbReference>
<dbReference type="EMBL" id="NPEZ01000004">
    <property type="protein sequence ID" value="OZT76827.1"/>
    <property type="molecule type" value="Genomic_DNA"/>
</dbReference>
<feature type="domain" description="Cation efflux protein transmembrane" evidence="8">
    <location>
        <begin position="11"/>
        <end position="209"/>
    </location>
</feature>
<dbReference type="InterPro" id="IPR027469">
    <property type="entry name" value="Cation_efflux_TMD_sf"/>
</dbReference>
<dbReference type="GO" id="GO:0015093">
    <property type="term" value="F:ferrous iron transmembrane transporter activity"/>
    <property type="evidence" value="ECO:0007669"/>
    <property type="project" value="TreeGrafter"/>
</dbReference>
<evidence type="ECO:0000313" key="10">
    <source>
        <dbReference type="Proteomes" id="UP000216682"/>
    </source>
</evidence>
<keyword evidence="4 7" id="KW-0812">Transmembrane</keyword>
<feature type="transmembrane region" description="Helical" evidence="7">
    <location>
        <begin position="41"/>
        <end position="60"/>
    </location>
</feature>
<evidence type="ECO:0000256" key="4">
    <source>
        <dbReference type="ARBA" id="ARBA00022692"/>
    </source>
</evidence>
<evidence type="ECO:0000256" key="1">
    <source>
        <dbReference type="ARBA" id="ARBA00004141"/>
    </source>
</evidence>
<feature type="transmembrane region" description="Helical" evidence="7">
    <location>
        <begin position="115"/>
        <end position="132"/>
    </location>
</feature>
<dbReference type="GO" id="GO:0005886">
    <property type="term" value="C:plasma membrane"/>
    <property type="evidence" value="ECO:0007669"/>
    <property type="project" value="TreeGrafter"/>
</dbReference>
<dbReference type="InterPro" id="IPR050291">
    <property type="entry name" value="CDF_Transporter"/>
</dbReference>
<dbReference type="AlphaFoldDB" id="A0A265E5F7"/>
<dbReference type="Gene3D" id="1.20.1510.10">
    <property type="entry name" value="Cation efflux protein transmembrane domain"/>
    <property type="match status" value="1"/>
</dbReference>
<feature type="transmembrane region" description="Helical" evidence="7">
    <location>
        <begin position="180"/>
        <end position="198"/>
    </location>
</feature>
<dbReference type="InterPro" id="IPR002524">
    <property type="entry name" value="Cation_efflux"/>
</dbReference>
<dbReference type="Proteomes" id="UP000216682">
    <property type="component" value="Unassembled WGS sequence"/>
</dbReference>
<accession>A0A265E5F7</accession>
<feature type="transmembrane region" description="Helical" evidence="7">
    <location>
        <begin position="153"/>
        <end position="174"/>
    </location>
</feature>
<gene>
    <name evidence="9" type="ORF">CFN03_10250</name>
</gene>
<dbReference type="RefSeq" id="WP_094906944.1">
    <property type="nucleotide sequence ID" value="NZ_NPEZ01000004.1"/>
</dbReference>
<proteinExistence type="inferred from homology"/>
<evidence type="ECO:0000256" key="2">
    <source>
        <dbReference type="ARBA" id="ARBA00008114"/>
    </source>
</evidence>
<comment type="subcellular location">
    <subcellularLocation>
        <location evidence="1">Membrane</location>
        <topology evidence="1">Multi-pass membrane protein</topology>
    </subcellularLocation>
</comment>
<organism evidence="9 10">
    <name type="scientific">Salinicoccus roseus</name>
    <dbReference type="NCBI Taxonomy" id="45670"/>
    <lineage>
        <taxon>Bacteria</taxon>
        <taxon>Bacillati</taxon>
        <taxon>Bacillota</taxon>
        <taxon>Bacilli</taxon>
        <taxon>Bacillales</taxon>
        <taxon>Staphylococcaceae</taxon>
        <taxon>Salinicoccus</taxon>
    </lineage>
</organism>
<evidence type="ECO:0000256" key="7">
    <source>
        <dbReference type="SAM" id="Phobius"/>
    </source>
</evidence>
<evidence type="ECO:0000256" key="5">
    <source>
        <dbReference type="ARBA" id="ARBA00022989"/>
    </source>
</evidence>
<evidence type="ECO:0000313" key="9">
    <source>
        <dbReference type="EMBL" id="OZT76827.1"/>
    </source>
</evidence>
<dbReference type="PANTHER" id="PTHR43840:SF15">
    <property type="entry name" value="MITOCHONDRIAL METAL TRANSPORTER 1-RELATED"/>
    <property type="match status" value="1"/>
</dbReference>
<protein>
    <recommendedName>
        <fullName evidence="8">Cation efflux protein transmembrane domain-containing protein</fullName>
    </recommendedName>
</protein>
<dbReference type="Pfam" id="PF01545">
    <property type="entry name" value="Cation_efflux"/>
    <property type="match status" value="1"/>
</dbReference>
<dbReference type="GO" id="GO:0015086">
    <property type="term" value="F:cadmium ion transmembrane transporter activity"/>
    <property type="evidence" value="ECO:0007669"/>
    <property type="project" value="TreeGrafter"/>
</dbReference>
<evidence type="ECO:0000259" key="8">
    <source>
        <dbReference type="Pfam" id="PF01545"/>
    </source>
</evidence>
<comment type="similarity">
    <text evidence="2">Belongs to the cation diffusion facilitator (CDF) transporter (TC 2.A.4) family.</text>
</comment>
<dbReference type="GO" id="GO:0015341">
    <property type="term" value="F:zinc efflux antiporter activity"/>
    <property type="evidence" value="ECO:0007669"/>
    <property type="project" value="TreeGrafter"/>
</dbReference>
<sequence>MNENTAQKMIMASIAGALAFAALGIIWGLYADSQMIQFDGYYSFISVLLSMISMMALRFISKEDPERFPFGKESFIPLTIVIKYFGILVLILISLVQAFTALFSGGNAMSMGSGVLYALISAVGCYAAYAYFKSRGQGDALITAEMNQWRMDALLSIGVLGGFLIGWLLSLTFMEPIVPFIDPVMVILVAGYFIKVPLSELYASLRELLEMAPERPIAEAVETQVLHIRKFHGFQDHALRLQKMGTKLYIEVDFIVPIEDDLTIYEQDRIRQDLKQRLQSLTLDPWTTVVFTHERQQQQKSR</sequence>
<reference evidence="9 10" key="1">
    <citation type="submission" date="2017-07" db="EMBL/GenBank/DDBJ databases">
        <title>Shotgun whole genome sequences of three halophilic bacterial isolates.</title>
        <authorList>
            <person name="Pozzo T."/>
            <person name="Higdon S.M."/>
            <person name="Quillaguaman J."/>
        </authorList>
    </citation>
    <scope>NUCLEOTIDE SEQUENCE [LARGE SCALE GENOMIC DNA]</scope>
    <source>
        <strain evidence="9 10">BU-1</strain>
    </source>
</reference>
<evidence type="ECO:0000256" key="3">
    <source>
        <dbReference type="ARBA" id="ARBA00022448"/>
    </source>
</evidence>
<keyword evidence="5 7" id="KW-1133">Transmembrane helix</keyword>
<dbReference type="PANTHER" id="PTHR43840">
    <property type="entry name" value="MITOCHONDRIAL METAL TRANSPORTER 1-RELATED"/>
    <property type="match status" value="1"/>
</dbReference>
<dbReference type="NCBIfam" id="TIGR01297">
    <property type="entry name" value="CDF"/>
    <property type="match status" value="1"/>
</dbReference>